<reference evidence="6 7" key="1">
    <citation type="submission" date="2019-04" db="EMBL/GenBank/DDBJ databases">
        <authorList>
            <person name="Li M."/>
            <person name="Gao C."/>
        </authorList>
    </citation>
    <scope>NUCLEOTIDE SEQUENCE [LARGE SCALE GENOMIC DNA]</scope>
    <source>
        <strain evidence="6 7">BGMRC 2031</strain>
    </source>
</reference>
<dbReference type="InterPro" id="IPR000847">
    <property type="entry name" value="LysR_HTH_N"/>
</dbReference>
<evidence type="ECO:0000313" key="6">
    <source>
        <dbReference type="EMBL" id="TKI03059.1"/>
    </source>
</evidence>
<keyword evidence="4" id="KW-0804">Transcription</keyword>
<dbReference type="PRINTS" id="PR00039">
    <property type="entry name" value="HTHLYSR"/>
</dbReference>
<sequence>MFELGQLRCFIVVANELSFRRAAHKLNMTQPPLTRQIQVLEHQIGVRLFDRSTRSVTLTVAGQAFLREAIHVIEQADFAVQTVKQIAFGEMGNISISFVASAVYDFLPKVIQSVKERYPHIVFNLKEMPTPAQINGLQLHRMDLGIVRDPPFIEDFVSELLVSEPFILAIPASHPLAEVEDLSATSLTHYGLITYSSSGWRPFHDMIAIALRRNKIRPKIVYSFETSVTILAMVNSGLGIALVPACSRIVSFPNIIFREFDLDPELRSNLYLLWRKDNNNPVLPTILDSLRLKARPSYARE</sequence>
<evidence type="ECO:0000256" key="3">
    <source>
        <dbReference type="ARBA" id="ARBA00023125"/>
    </source>
</evidence>
<evidence type="ECO:0000256" key="2">
    <source>
        <dbReference type="ARBA" id="ARBA00023015"/>
    </source>
</evidence>
<evidence type="ECO:0000259" key="5">
    <source>
        <dbReference type="PROSITE" id="PS50931"/>
    </source>
</evidence>
<dbReference type="SUPFAM" id="SSF53850">
    <property type="entry name" value="Periplasmic binding protein-like II"/>
    <property type="match status" value="1"/>
</dbReference>
<dbReference type="PROSITE" id="PS50931">
    <property type="entry name" value="HTH_LYSR"/>
    <property type="match status" value="1"/>
</dbReference>
<evidence type="ECO:0000256" key="4">
    <source>
        <dbReference type="ARBA" id="ARBA00023163"/>
    </source>
</evidence>
<proteinExistence type="inferred from homology"/>
<dbReference type="InterPro" id="IPR036388">
    <property type="entry name" value="WH-like_DNA-bd_sf"/>
</dbReference>
<dbReference type="EMBL" id="SZPQ01000053">
    <property type="protein sequence ID" value="TKI03059.1"/>
    <property type="molecule type" value="Genomic_DNA"/>
</dbReference>
<dbReference type="RefSeq" id="WP_136992674.1">
    <property type="nucleotide sequence ID" value="NZ_SZPQ01000053.1"/>
</dbReference>
<dbReference type="PANTHER" id="PTHR30346">
    <property type="entry name" value="TRANSCRIPTIONAL DUAL REGULATOR HCAR-RELATED"/>
    <property type="match status" value="1"/>
</dbReference>
<name>A0ABY2SEA3_9HYPH</name>
<organism evidence="6 7">
    <name type="scientific">Martelella alba</name>
    <dbReference type="NCBI Taxonomy" id="2590451"/>
    <lineage>
        <taxon>Bacteria</taxon>
        <taxon>Pseudomonadati</taxon>
        <taxon>Pseudomonadota</taxon>
        <taxon>Alphaproteobacteria</taxon>
        <taxon>Hyphomicrobiales</taxon>
        <taxon>Aurantimonadaceae</taxon>
        <taxon>Martelella</taxon>
    </lineage>
</organism>
<dbReference type="PANTHER" id="PTHR30346:SF0">
    <property type="entry name" value="HCA OPERON TRANSCRIPTIONAL ACTIVATOR HCAR"/>
    <property type="match status" value="1"/>
</dbReference>
<comment type="caution">
    <text evidence="6">The sequence shown here is derived from an EMBL/GenBank/DDBJ whole genome shotgun (WGS) entry which is preliminary data.</text>
</comment>
<gene>
    <name evidence="6" type="ORF">FCN80_23000</name>
</gene>
<keyword evidence="2" id="KW-0805">Transcription regulation</keyword>
<dbReference type="InterPro" id="IPR005119">
    <property type="entry name" value="LysR_subst-bd"/>
</dbReference>
<dbReference type="Gene3D" id="1.10.10.10">
    <property type="entry name" value="Winged helix-like DNA-binding domain superfamily/Winged helix DNA-binding domain"/>
    <property type="match status" value="1"/>
</dbReference>
<dbReference type="Gene3D" id="3.40.190.10">
    <property type="entry name" value="Periplasmic binding protein-like II"/>
    <property type="match status" value="2"/>
</dbReference>
<protein>
    <submittedName>
        <fullName evidence="6">LysR family transcriptional regulator</fullName>
    </submittedName>
</protein>
<dbReference type="Proteomes" id="UP000305202">
    <property type="component" value="Unassembled WGS sequence"/>
</dbReference>
<dbReference type="Pfam" id="PF00126">
    <property type="entry name" value="HTH_1"/>
    <property type="match status" value="1"/>
</dbReference>
<evidence type="ECO:0000313" key="7">
    <source>
        <dbReference type="Proteomes" id="UP000305202"/>
    </source>
</evidence>
<keyword evidence="3" id="KW-0238">DNA-binding</keyword>
<comment type="similarity">
    <text evidence="1">Belongs to the LysR transcriptional regulatory family.</text>
</comment>
<evidence type="ECO:0000256" key="1">
    <source>
        <dbReference type="ARBA" id="ARBA00009437"/>
    </source>
</evidence>
<dbReference type="InterPro" id="IPR036390">
    <property type="entry name" value="WH_DNA-bd_sf"/>
</dbReference>
<keyword evidence="7" id="KW-1185">Reference proteome</keyword>
<feature type="domain" description="HTH lysR-type" evidence="5">
    <location>
        <begin position="2"/>
        <end position="59"/>
    </location>
</feature>
<dbReference type="Pfam" id="PF03466">
    <property type="entry name" value="LysR_substrate"/>
    <property type="match status" value="1"/>
</dbReference>
<dbReference type="SUPFAM" id="SSF46785">
    <property type="entry name" value="Winged helix' DNA-binding domain"/>
    <property type="match status" value="1"/>
</dbReference>
<accession>A0ABY2SEA3</accession>